<keyword evidence="2" id="KW-1185">Reference proteome</keyword>
<organism evidence="1 2">
    <name type="scientific">Madurella fahalii</name>
    <dbReference type="NCBI Taxonomy" id="1157608"/>
    <lineage>
        <taxon>Eukaryota</taxon>
        <taxon>Fungi</taxon>
        <taxon>Dikarya</taxon>
        <taxon>Ascomycota</taxon>
        <taxon>Pezizomycotina</taxon>
        <taxon>Sordariomycetes</taxon>
        <taxon>Sordariomycetidae</taxon>
        <taxon>Sordariales</taxon>
        <taxon>Sordariales incertae sedis</taxon>
        <taxon>Madurella</taxon>
    </lineage>
</organism>
<reference evidence="1 2" key="1">
    <citation type="submission" date="2024-09" db="EMBL/GenBank/DDBJ databases">
        <title>Itraconazole resistance in Madurella fahalii resulting from another homologue of gene encoding cytochrome P450 14-alpha sterol demethylase (CYP51).</title>
        <authorList>
            <person name="Yoshioka I."/>
            <person name="Fahal A.H."/>
            <person name="Kaneko S."/>
            <person name="Yaguchi T."/>
        </authorList>
    </citation>
    <scope>NUCLEOTIDE SEQUENCE [LARGE SCALE GENOMIC DNA]</scope>
    <source>
        <strain evidence="1 2">IFM 68171</strain>
    </source>
</reference>
<comment type="caution">
    <text evidence="1">The sequence shown here is derived from an EMBL/GenBank/DDBJ whole genome shotgun (WGS) entry which is preliminary data.</text>
</comment>
<accession>A0ABQ0GIW1</accession>
<sequence>MSTDGETVTPAWGALPVEQYLIRNWDPSSELSADEQRAELVAAYIDEDVLDMDLLSLPPSRLPTATEIAEILAPWRPQKLRRIAAAHLNGSPHYYYFLRTHYAGGAADDAKPRSWLDLEPLEGADISPENEWFSVLDDAELFDFGDAWQEVYGVLPELAAPQPDRRFTDHGIWYARKTARDMVAPEEPEDKYYQDAIMEYATIGTMWLLVLDEEAFEPEELGLILRDKKGNPVKETTIRPEELGAFYITWSRGATSESGYWEYAAVGKKYRTRGKIMRKLLPMVKGE</sequence>
<evidence type="ECO:0000313" key="2">
    <source>
        <dbReference type="Proteomes" id="UP001628179"/>
    </source>
</evidence>
<protein>
    <submittedName>
        <fullName evidence="1">Uncharacterized protein</fullName>
    </submittedName>
</protein>
<gene>
    <name evidence="1" type="ORF">MFIFM68171_07912</name>
</gene>
<evidence type="ECO:0000313" key="1">
    <source>
        <dbReference type="EMBL" id="GAB1317702.1"/>
    </source>
</evidence>
<dbReference type="GeneID" id="98178655"/>
<proteinExistence type="predicted"/>
<dbReference type="Proteomes" id="UP001628179">
    <property type="component" value="Unassembled WGS sequence"/>
</dbReference>
<dbReference type="EMBL" id="BAAFSV010000004">
    <property type="protein sequence ID" value="GAB1317702.1"/>
    <property type="molecule type" value="Genomic_DNA"/>
</dbReference>
<name>A0ABQ0GIW1_9PEZI</name>
<dbReference type="RefSeq" id="XP_070919433.1">
    <property type="nucleotide sequence ID" value="XM_071063332.1"/>
</dbReference>